<dbReference type="EMBL" id="SPUH01000002">
    <property type="protein sequence ID" value="TKS53043.1"/>
    <property type="molecule type" value="Genomic_DNA"/>
</dbReference>
<dbReference type="GO" id="GO:0016491">
    <property type="term" value="F:oxidoreductase activity"/>
    <property type="evidence" value="ECO:0007669"/>
    <property type="project" value="UniProtKB-KW"/>
</dbReference>
<evidence type="ECO:0000256" key="2">
    <source>
        <dbReference type="ARBA" id="ARBA00023002"/>
    </source>
</evidence>
<dbReference type="InterPro" id="IPR023753">
    <property type="entry name" value="FAD/NAD-binding_dom"/>
</dbReference>
<dbReference type="AlphaFoldDB" id="A0A4Z1RA60"/>
<gene>
    <name evidence="4" type="ORF">E4582_12645</name>
</gene>
<dbReference type="InterPro" id="IPR036188">
    <property type="entry name" value="FAD/NAD-bd_sf"/>
</dbReference>
<dbReference type="RefSeq" id="WP_134675163.1">
    <property type="nucleotide sequence ID" value="NZ_SPUH01000002.1"/>
</dbReference>
<evidence type="ECO:0000259" key="3">
    <source>
        <dbReference type="Pfam" id="PF07992"/>
    </source>
</evidence>
<evidence type="ECO:0000313" key="5">
    <source>
        <dbReference type="Proteomes" id="UP000298681"/>
    </source>
</evidence>
<evidence type="ECO:0000313" key="4">
    <source>
        <dbReference type="EMBL" id="TKS53043.1"/>
    </source>
</evidence>
<keyword evidence="1" id="KW-0285">Flavoprotein</keyword>
<dbReference type="Pfam" id="PF07992">
    <property type="entry name" value="Pyr_redox_2"/>
    <property type="match status" value="1"/>
</dbReference>
<reference evidence="4 5" key="1">
    <citation type="submission" date="2019-01" db="EMBL/GenBank/DDBJ databases">
        <authorList>
            <person name="Zhang S."/>
        </authorList>
    </citation>
    <scope>NUCLEOTIDE SEQUENCE [LARGE SCALE GENOMIC DNA]</scope>
    <source>
        <strain evidence="4 5">1626</strain>
    </source>
</reference>
<proteinExistence type="predicted"/>
<organism evidence="4 5">
    <name type="scientific">Luteimonas yindakuii</name>
    <dbReference type="NCBI Taxonomy" id="2565782"/>
    <lineage>
        <taxon>Bacteria</taxon>
        <taxon>Pseudomonadati</taxon>
        <taxon>Pseudomonadota</taxon>
        <taxon>Gammaproteobacteria</taxon>
        <taxon>Lysobacterales</taxon>
        <taxon>Lysobacteraceae</taxon>
        <taxon>Luteimonas</taxon>
    </lineage>
</organism>
<dbReference type="PRINTS" id="PR00469">
    <property type="entry name" value="PNDRDTASEII"/>
</dbReference>
<protein>
    <submittedName>
        <fullName evidence="4">NAD(P)/FAD-dependent oxidoreductase</fullName>
    </submittedName>
</protein>
<dbReference type="SUPFAM" id="SSF51905">
    <property type="entry name" value="FAD/NAD(P)-binding domain"/>
    <property type="match status" value="1"/>
</dbReference>
<comment type="caution">
    <text evidence="4">The sequence shown here is derived from an EMBL/GenBank/DDBJ whole genome shotgun (WGS) entry which is preliminary data.</text>
</comment>
<evidence type="ECO:0000256" key="1">
    <source>
        <dbReference type="ARBA" id="ARBA00022630"/>
    </source>
</evidence>
<dbReference type="PRINTS" id="PR00368">
    <property type="entry name" value="FADPNR"/>
</dbReference>
<sequence>MADQVDVAIIGGGPAGLTAATYLRRFLRSCVVIDAGNSRARYIPESHNCPGFPQGVSGRELLAKMRAQAGTFDADIVEARVERIEATGDGFRLSAGDRHWDARNVILATGLADRLPDVPWCEDAIACGALRLCAVCDAYEARDQHIGIHGPADGLVGHARFLRAYSPQVTLLPSDRDLADEDAAQAQELGVRALPAGGTLEFDGERCHYRAADGSDEVFDTVYPYLGYEGHGDLLTGVGLDANEGDLRVDPHQQTRVPGLYAIGDIVSGLNQISVAFGQAAVAATHVHNNLPLLPRD</sequence>
<dbReference type="PANTHER" id="PTHR48105">
    <property type="entry name" value="THIOREDOXIN REDUCTASE 1-RELATED-RELATED"/>
    <property type="match status" value="1"/>
</dbReference>
<dbReference type="Gene3D" id="3.50.50.60">
    <property type="entry name" value="FAD/NAD(P)-binding domain"/>
    <property type="match status" value="2"/>
</dbReference>
<keyword evidence="5" id="KW-1185">Reference proteome</keyword>
<name>A0A4Z1RA60_9GAMM</name>
<accession>A0A4Z1RA60</accession>
<keyword evidence="2" id="KW-0560">Oxidoreductase</keyword>
<feature type="domain" description="FAD/NAD(P)-binding" evidence="3">
    <location>
        <begin position="6"/>
        <end position="280"/>
    </location>
</feature>
<dbReference type="Proteomes" id="UP000298681">
    <property type="component" value="Unassembled WGS sequence"/>
</dbReference>
<dbReference type="InterPro" id="IPR050097">
    <property type="entry name" value="Ferredoxin-NADP_redctase_2"/>
</dbReference>